<name>A0A9Q1QEV0_9CARY</name>
<dbReference type="Pfam" id="PF00332">
    <property type="entry name" value="Glyco_hydro_17"/>
    <property type="match status" value="1"/>
</dbReference>
<evidence type="ECO:0000256" key="2">
    <source>
        <dbReference type="ARBA" id="ARBA00022801"/>
    </source>
</evidence>
<dbReference type="AlphaFoldDB" id="A0A9Q1QEV0"/>
<keyword evidence="6" id="KW-0732">Signal</keyword>
<comment type="similarity">
    <text evidence="1 4">Belongs to the glycosyl hydrolase 17 family.</text>
</comment>
<dbReference type="SUPFAM" id="SSF51445">
    <property type="entry name" value="(Trans)glycosidases"/>
    <property type="match status" value="1"/>
</dbReference>
<dbReference type="Proteomes" id="UP001153076">
    <property type="component" value="Unassembled WGS sequence"/>
</dbReference>
<dbReference type="GO" id="GO:0005975">
    <property type="term" value="P:carbohydrate metabolic process"/>
    <property type="evidence" value="ECO:0007669"/>
    <property type="project" value="InterPro"/>
</dbReference>
<keyword evidence="8" id="KW-1185">Reference proteome</keyword>
<dbReference type="InterPro" id="IPR044965">
    <property type="entry name" value="Glyco_hydro_17_plant"/>
</dbReference>
<dbReference type="OrthoDB" id="941679at2759"/>
<proteinExistence type="inferred from homology"/>
<evidence type="ECO:0000256" key="1">
    <source>
        <dbReference type="ARBA" id="ARBA00008773"/>
    </source>
</evidence>
<protein>
    <recommendedName>
        <fullName evidence="9">Glucan endo-1,3-beta-D-glucosidase</fullName>
    </recommendedName>
</protein>
<evidence type="ECO:0008006" key="9">
    <source>
        <dbReference type="Google" id="ProtNLM"/>
    </source>
</evidence>
<dbReference type="Gene3D" id="3.20.20.80">
    <property type="entry name" value="Glycosidases"/>
    <property type="match status" value="1"/>
</dbReference>
<dbReference type="InterPro" id="IPR017853">
    <property type="entry name" value="GH"/>
</dbReference>
<sequence length="344" mass="37942">MGIRFTLFLLLCLLLFFSSSTADGAPVGICYGRVADNLPPPATVVSLLQSNAIPMVRIFKPDPEVLRSFSGSGIDLMVGVPNEILPALANASIDFCLQWLQANIFSHIPPTQIKYLAVGNEVFSKDPYFTPFVVPSILNFHQALRSINLDQLIKISTPHAASVLSGPYPPSNGSFSSDIRQEMVPLLQFLQDTDSPFMVNVYPFFSYINNKNDIELDYVLFRTPNVTFDDGLIYDNLFDATLDSFVAAMEKEGFGWVRLMVSETGWPTTGGEAAGMENASAYNGNVVSRALGNIGTPRRPGVEVEVFLFDLFDENGKNGDEYEKHFGVFRLNGDKAYDVSFTLP</sequence>
<feature type="chain" id="PRO_5040108947" description="Glucan endo-1,3-beta-D-glucosidase" evidence="6">
    <location>
        <begin position="25"/>
        <end position="344"/>
    </location>
</feature>
<dbReference type="GO" id="GO:0004553">
    <property type="term" value="F:hydrolase activity, hydrolyzing O-glycosyl compounds"/>
    <property type="evidence" value="ECO:0007669"/>
    <property type="project" value="InterPro"/>
</dbReference>
<dbReference type="InterPro" id="IPR000490">
    <property type="entry name" value="Glyco_hydro_17"/>
</dbReference>
<evidence type="ECO:0000313" key="7">
    <source>
        <dbReference type="EMBL" id="KAJ8439542.1"/>
    </source>
</evidence>
<evidence type="ECO:0000313" key="8">
    <source>
        <dbReference type="Proteomes" id="UP001153076"/>
    </source>
</evidence>
<accession>A0A9Q1QEV0</accession>
<reference evidence="7" key="1">
    <citation type="submission" date="2022-04" db="EMBL/GenBank/DDBJ databases">
        <title>Carnegiea gigantea Genome sequencing and assembly v2.</title>
        <authorList>
            <person name="Copetti D."/>
            <person name="Sanderson M.J."/>
            <person name="Burquez A."/>
            <person name="Wojciechowski M.F."/>
        </authorList>
    </citation>
    <scope>NUCLEOTIDE SEQUENCE</scope>
    <source>
        <strain evidence="7">SGP5-SGP5p</strain>
        <tissue evidence="7">Aerial part</tissue>
    </source>
</reference>
<dbReference type="PROSITE" id="PS00587">
    <property type="entry name" value="GLYCOSYL_HYDROL_F17"/>
    <property type="match status" value="1"/>
</dbReference>
<evidence type="ECO:0000256" key="6">
    <source>
        <dbReference type="SAM" id="SignalP"/>
    </source>
</evidence>
<evidence type="ECO:0000256" key="4">
    <source>
        <dbReference type="RuleBase" id="RU004335"/>
    </source>
</evidence>
<evidence type="ECO:0000256" key="5">
    <source>
        <dbReference type="RuleBase" id="RU004336"/>
    </source>
</evidence>
<comment type="caution">
    <text evidence="7">The sequence shown here is derived from an EMBL/GenBank/DDBJ whole genome shotgun (WGS) entry which is preliminary data.</text>
</comment>
<dbReference type="PANTHER" id="PTHR32227">
    <property type="entry name" value="GLUCAN ENDO-1,3-BETA-GLUCOSIDASE BG1-RELATED-RELATED"/>
    <property type="match status" value="1"/>
</dbReference>
<dbReference type="FunFam" id="3.20.20.80:FF:000010">
    <property type="entry name" value="glucan endo-1,3-beta-glucosidase, basic"/>
    <property type="match status" value="1"/>
</dbReference>
<keyword evidence="2 5" id="KW-0378">Hydrolase</keyword>
<dbReference type="EMBL" id="JAKOGI010000217">
    <property type="protein sequence ID" value="KAJ8439542.1"/>
    <property type="molecule type" value="Genomic_DNA"/>
</dbReference>
<gene>
    <name evidence="7" type="ORF">Cgig2_007059</name>
</gene>
<organism evidence="7 8">
    <name type="scientific">Carnegiea gigantea</name>
    <dbReference type="NCBI Taxonomy" id="171969"/>
    <lineage>
        <taxon>Eukaryota</taxon>
        <taxon>Viridiplantae</taxon>
        <taxon>Streptophyta</taxon>
        <taxon>Embryophyta</taxon>
        <taxon>Tracheophyta</taxon>
        <taxon>Spermatophyta</taxon>
        <taxon>Magnoliopsida</taxon>
        <taxon>eudicotyledons</taxon>
        <taxon>Gunneridae</taxon>
        <taxon>Pentapetalae</taxon>
        <taxon>Caryophyllales</taxon>
        <taxon>Cactineae</taxon>
        <taxon>Cactaceae</taxon>
        <taxon>Cactoideae</taxon>
        <taxon>Echinocereeae</taxon>
        <taxon>Carnegiea</taxon>
    </lineage>
</organism>
<evidence type="ECO:0000256" key="3">
    <source>
        <dbReference type="ARBA" id="ARBA00023295"/>
    </source>
</evidence>
<feature type="signal peptide" evidence="6">
    <location>
        <begin position="1"/>
        <end position="24"/>
    </location>
</feature>
<keyword evidence="3 5" id="KW-0326">Glycosidase</keyword>